<feature type="domain" description="Galaxin-like repeats" evidence="1">
    <location>
        <begin position="50"/>
        <end position="155"/>
    </location>
</feature>
<evidence type="ECO:0000313" key="2">
    <source>
        <dbReference type="EMBL" id="KAK7492320.1"/>
    </source>
</evidence>
<evidence type="ECO:0000313" key="3">
    <source>
        <dbReference type="Proteomes" id="UP001519460"/>
    </source>
</evidence>
<dbReference type="AlphaFoldDB" id="A0ABD0KYU2"/>
<dbReference type="Pfam" id="PF24748">
    <property type="entry name" value="Galaxin_repeat"/>
    <property type="match status" value="1"/>
</dbReference>
<comment type="caution">
    <text evidence="2">The sequence shown here is derived from an EMBL/GenBank/DDBJ whole genome shotgun (WGS) entry which is preliminary data.</text>
</comment>
<evidence type="ECO:0000259" key="1">
    <source>
        <dbReference type="Pfam" id="PF24748"/>
    </source>
</evidence>
<dbReference type="EMBL" id="JACVVK020000104">
    <property type="protein sequence ID" value="KAK7492320.1"/>
    <property type="molecule type" value="Genomic_DNA"/>
</dbReference>
<sequence length="310" mass="35337">MVADTRKTNRQDASTSRTVFQVLVLSCVACFVRSFAIPPDSYDGPPQTDFCGETHFDPLRQACCGVTLHDIPTKDALCFQDKACWKNDSAECLRSCGNGTYYPDEELCCGGRPIKYATHICCDDSIVLDKSQGMKCCHGILPYQSPSMECNRTATNLTRSVHLNRNHQFDSSTVCKRQILRWLPNWQLFGVPSDMIHLTGLVEACGVKTYSDHLTVPLIFTSTRQDGRPFQTCLSDRRVKNVISHSRRHKCMRSGKEARRYFRGQSVEYFFPESKIDTRVNCSRKSPVVRVSDEDEAFLMFSQRFRDSYN</sequence>
<accession>A0ABD0KYU2</accession>
<protein>
    <recommendedName>
        <fullName evidence="1">Galaxin-like repeats domain-containing protein</fullName>
    </recommendedName>
</protein>
<dbReference type="Proteomes" id="UP001519460">
    <property type="component" value="Unassembled WGS sequence"/>
</dbReference>
<keyword evidence="3" id="KW-1185">Reference proteome</keyword>
<proteinExistence type="predicted"/>
<gene>
    <name evidence="2" type="ORF">BaRGS_00016417</name>
</gene>
<name>A0ABD0KYU2_9CAEN</name>
<reference evidence="2 3" key="1">
    <citation type="journal article" date="2023" name="Sci. Data">
        <title>Genome assembly of the Korean intertidal mud-creeper Batillaria attramentaria.</title>
        <authorList>
            <person name="Patra A.K."/>
            <person name="Ho P.T."/>
            <person name="Jun S."/>
            <person name="Lee S.J."/>
            <person name="Kim Y."/>
            <person name="Won Y.J."/>
        </authorList>
    </citation>
    <scope>NUCLEOTIDE SEQUENCE [LARGE SCALE GENOMIC DNA]</scope>
    <source>
        <strain evidence="2">Wonlab-2016</strain>
    </source>
</reference>
<dbReference type="InterPro" id="IPR056601">
    <property type="entry name" value="Galaxin_dom"/>
</dbReference>
<organism evidence="2 3">
    <name type="scientific">Batillaria attramentaria</name>
    <dbReference type="NCBI Taxonomy" id="370345"/>
    <lineage>
        <taxon>Eukaryota</taxon>
        <taxon>Metazoa</taxon>
        <taxon>Spiralia</taxon>
        <taxon>Lophotrochozoa</taxon>
        <taxon>Mollusca</taxon>
        <taxon>Gastropoda</taxon>
        <taxon>Caenogastropoda</taxon>
        <taxon>Sorbeoconcha</taxon>
        <taxon>Cerithioidea</taxon>
        <taxon>Batillariidae</taxon>
        <taxon>Batillaria</taxon>
    </lineage>
</organism>